<dbReference type="GO" id="GO:0006310">
    <property type="term" value="P:DNA recombination"/>
    <property type="evidence" value="ECO:0007669"/>
    <property type="project" value="TreeGrafter"/>
</dbReference>
<keyword evidence="2" id="KW-1185">Reference proteome</keyword>
<dbReference type="AlphaFoldDB" id="A0A317PL08"/>
<gene>
    <name evidence="1" type="ORF">DES37_12453</name>
</gene>
<dbReference type="RefSeq" id="WP_110028170.1">
    <property type="nucleotide sequence ID" value="NZ_QGTS01000024.1"/>
</dbReference>
<dbReference type="GO" id="GO:1990238">
    <property type="term" value="F:double-stranded DNA endonuclease activity"/>
    <property type="evidence" value="ECO:0007669"/>
    <property type="project" value="TreeGrafter"/>
</dbReference>
<dbReference type="EMBL" id="QGTS01000024">
    <property type="protein sequence ID" value="PWW00855.1"/>
    <property type="molecule type" value="Genomic_DNA"/>
</dbReference>
<comment type="caution">
    <text evidence="1">The sequence shown here is derived from an EMBL/GenBank/DDBJ whole genome shotgun (WGS) entry which is preliminary data.</text>
</comment>
<protein>
    <recommendedName>
        <fullName evidence="3">Transposase/invertase (TIGR01784 family)</fullName>
    </recommendedName>
</protein>
<dbReference type="PANTHER" id="PTHR34611">
    <property type="match status" value="1"/>
</dbReference>
<evidence type="ECO:0000313" key="1">
    <source>
        <dbReference type="EMBL" id="PWW00855.1"/>
    </source>
</evidence>
<name>A0A317PL08_9ENTR</name>
<dbReference type="OrthoDB" id="6466936at2"/>
<evidence type="ECO:0008006" key="3">
    <source>
        <dbReference type="Google" id="ProtNLM"/>
    </source>
</evidence>
<dbReference type="PANTHER" id="PTHR34611:SF2">
    <property type="entry name" value="INACTIVE RECOMBINATION-PROMOTING NUCLEASE-LIKE PROTEIN RPNE-RELATED"/>
    <property type="match status" value="1"/>
</dbReference>
<sequence>MATIAQQLEQLGREQGIREGEQIGIRKGEQIGIRKGQKLAAHNFAKTLLQRGSDRNFIMELTGLSEEELSNLCVLSRGN</sequence>
<dbReference type="Proteomes" id="UP000246744">
    <property type="component" value="Unassembled WGS sequence"/>
</dbReference>
<organism evidence="1 2">
    <name type="scientific">Mangrovibacter plantisponsor</name>
    <dbReference type="NCBI Taxonomy" id="451513"/>
    <lineage>
        <taxon>Bacteria</taxon>
        <taxon>Pseudomonadati</taxon>
        <taxon>Pseudomonadota</taxon>
        <taxon>Gammaproteobacteria</taxon>
        <taxon>Enterobacterales</taxon>
        <taxon>Enterobacteriaceae</taxon>
        <taxon>Mangrovibacter</taxon>
    </lineage>
</organism>
<evidence type="ECO:0000313" key="2">
    <source>
        <dbReference type="Proteomes" id="UP000246744"/>
    </source>
</evidence>
<accession>A0A317PL08</accession>
<reference evidence="1 2" key="1">
    <citation type="submission" date="2018-05" db="EMBL/GenBank/DDBJ databases">
        <title>Genomic Encyclopedia of Type Strains, Phase IV (KMG-IV): sequencing the most valuable type-strain genomes for metagenomic binning, comparative biology and taxonomic classification.</title>
        <authorList>
            <person name="Goeker M."/>
        </authorList>
    </citation>
    <scope>NUCLEOTIDE SEQUENCE [LARGE SCALE GENOMIC DNA]</scope>
    <source>
        <strain evidence="1 2">DSM 19579</strain>
    </source>
</reference>
<proteinExistence type="predicted"/>
<dbReference type="InterPro" id="IPR051699">
    <property type="entry name" value="Rpn/YhgA-like_nuclease"/>
</dbReference>